<dbReference type="PANTHER" id="PTHR43740:SF2">
    <property type="entry name" value="LEUCINE--TRNA LIGASE, MITOCHONDRIAL"/>
    <property type="match status" value="1"/>
</dbReference>
<reference evidence="15 16" key="1">
    <citation type="submission" date="2017-08" db="EMBL/GenBank/DDBJ databases">
        <title>Infants hospitalized years apart are colonized by the same room-sourced microbial strains.</title>
        <authorList>
            <person name="Brooks B."/>
            <person name="Olm M.R."/>
            <person name="Firek B.A."/>
            <person name="Baker R."/>
            <person name="Thomas B.C."/>
            <person name="Morowitz M.J."/>
            <person name="Banfield J.F."/>
        </authorList>
    </citation>
    <scope>NUCLEOTIDE SEQUENCE [LARGE SCALE GENOMIC DNA]</scope>
    <source>
        <strain evidence="15">S2_018_000_R2_104</strain>
    </source>
</reference>
<dbReference type="GO" id="GO:0005829">
    <property type="term" value="C:cytosol"/>
    <property type="evidence" value="ECO:0007669"/>
    <property type="project" value="TreeGrafter"/>
</dbReference>
<dbReference type="InterPro" id="IPR002300">
    <property type="entry name" value="aa-tRNA-synth_Ia"/>
</dbReference>
<evidence type="ECO:0000256" key="4">
    <source>
        <dbReference type="ARBA" id="ARBA00022741"/>
    </source>
</evidence>
<dbReference type="InterPro" id="IPR025709">
    <property type="entry name" value="Leu_tRNA-synth_edit"/>
</dbReference>
<dbReference type="PROSITE" id="PS00178">
    <property type="entry name" value="AA_TRNA_LIGASE_I"/>
    <property type="match status" value="1"/>
</dbReference>
<keyword evidence="3 9" id="KW-0436">Ligase</keyword>
<name>A0A2W5A1E3_9BACT</name>
<evidence type="ECO:0000256" key="5">
    <source>
        <dbReference type="ARBA" id="ARBA00022840"/>
    </source>
</evidence>
<dbReference type="InterPro" id="IPR009080">
    <property type="entry name" value="tRNAsynth_Ia_anticodon-bd"/>
</dbReference>
<gene>
    <name evidence="9" type="primary">leuS</name>
    <name evidence="15" type="ORF">DI626_01855</name>
</gene>
<dbReference type="Pfam" id="PF00133">
    <property type="entry name" value="tRNA-synt_1"/>
    <property type="match status" value="1"/>
</dbReference>
<dbReference type="Gene3D" id="3.40.50.620">
    <property type="entry name" value="HUPs"/>
    <property type="match status" value="2"/>
</dbReference>
<dbReference type="GO" id="GO:0005524">
    <property type="term" value="F:ATP binding"/>
    <property type="evidence" value="ECO:0007669"/>
    <property type="project" value="UniProtKB-UniRule"/>
</dbReference>
<evidence type="ECO:0000256" key="6">
    <source>
        <dbReference type="ARBA" id="ARBA00022917"/>
    </source>
</evidence>
<dbReference type="Pfam" id="PF08264">
    <property type="entry name" value="Anticodon_1"/>
    <property type="match status" value="1"/>
</dbReference>
<dbReference type="InterPro" id="IPR002302">
    <property type="entry name" value="Leu-tRNA-ligase"/>
</dbReference>
<organism evidence="15 16">
    <name type="scientific">Micavibrio aeruginosavorus</name>
    <dbReference type="NCBI Taxonomy" id="349221"/>
    <lineage>
        <taxon>Bacteria</taxon>
        <taxon>Pseudomonadati</taxon>
        <taxon>Bdellovibrionota</taxon>
        <taxon>Bdellovibrionia</taxon>
        <taxon>Bdellovibrionales</taxon>
        <taxon>Pseudobdellovibrionaceae</taxon>
        <taxon>Micavibrio</taxon>
    </lineage>
</organism>
<feature type="domain" description="Aminoacyl-tRNA synthetase class Ia" evidence="11">
    <location>
        <begin position="610"/>
        <end position="649"/>
    </location>
</feature>
<dbReference type="Gene3D" id="3.10.20.590">
    <property type="match status" value="1"/>
</dbReference>
<proteinExistence type="inferred from homology"/>
<dbReference type="NCBIfam" id="TIGR00396">
    <property type="entry name" value="leuS_bact"/>
    <property type="match status" value="1"/>
</dbReference>
<evidence type="ECO:0000256" key="7">
    <source>
        <dbReference type="ARBA" id="ARBA00023146"/>
    </source>
</evidence>
<dbReference type="SUPFAM" id="SSF47323">
    <property type="entry name" value="Anticodon-binding domain of a subclass of class I aminoacyl-tRNA synthetases"/>
    <property type="match status" value="1"/>
</dbReference>
<dbReference type="CDD" id="cd07958">
    <property type="entry name" value="Anticodon_Ia_Leu_BEm"/>
    <property type="match status" value="1"/>
</dbReference>
<evidence type="ECO:0000313" key="15">
    <source>
        <dbReference type="EMBL" id="PZO88383.1"/>
    </source>
</evidence>
<dbReference type="Gene3D" id="1.10.730.10">
    <property type="entry name" value="Isoleucyl-tRNA Synthetase, Domain 1"/>
    <property type="match status" value="1"/>
</dbReference>
<feature type="short sequence motif" description="'HIGH' region" evidence="9">
    <location>
        <begin position="41"/>
        <end position="51"/>
    </location>
</feature>
<feature type="binding site" evidence="9">
    <location>
        <position position="613"/>
    </location>
    <ligand>
        <name>ATP</name>
        <dbReference type="ChEBI" id="CHEBI:30616"/>
    </ligand>
</feature>
<dbReference type="FunFam" id="3.10.20.590:FF:000001">
    <property type="entry name" value="Leucine--tRNA ligase"/>
    <property type="match status" value="1"/>
</dbReference>
<protein>
    <recommendedName>
        <fullName evidence="9">Leucine--tRNA ligase</fullName>
        <ecNumber evidence="9">6.1.1.4</ecNumber>
    </recommendedName>
    <alternativeName>
        <fullName evidence="9">Leucyl-tRNA synthetase</fullName>
        <shortName evidence="9">LeuRS</shortName>
    </alternativeName>
</protein>
<feature type="domain" description="Leucyl-tRNA synthetase editing" evidence="14">
    <location>
        <begin position="220"/>
        <end position="398"/>
    </location>
</feature>
<dbReference type="PRINTS" id="PR00985">
    <property type="entry name" value="TRNASYNTHLEU"/>
</dbReference>
<evidence type="ECO:0000256" key="3">
    <source>
        <dbReference type="ARBA" id="ARBA00022598"/>
    </source>
</evidence>
<accession>A0A2W5A1E3</accession>
<dbReference type="InterPro" id="IPR013155">
    <property type="entry name" value="M/V/L/I-tRNA-synth_anticd-bd"/>
</dbReference>
<dbReference type="InterPro" id="IPR009008">
    <property type="entry name" value="Val/Leu/Ile-tRNA-synth_edit"/>
</dbReference>
<evidence type="ECO:0000313" key="16">
    <source>
        <dbReference type="Proteomes" id="UP000249557"/>
    </source>
</evidence>
<feature type="short sequence motif" description="'KMSKS' region" evidence="9">
    <location>
        <begin position="610"/>
        <end position="614"/>
    </location>
</feature>
<evidence type="ECO:0000256" key="9">
    <source>
        <dbReference type="HAMAP-Rule" id="MF_00049"/>
    </source>
</evidence>
<dbReference type="GO" id="GO:0006429">
    <property type="term" value="P:leucyl-tRNA aminoacylation"/>
    <property type="evidence" value="ECO:0007669"/>
    <property type="project" value="UniProtKB-UniRule"/>
</dbReference>
<evidence type="ECO:0000259" key="13">
    <source>
        <dbReference type="Pfam" id="PF09334"/>
    </source>
</evidence>
<evidence type="ECO:0000256" key="1">
    <source>
        <dbReference type="ARBA" id="ARBA00005594"/>
    </source>
</evidence>
<dbReference type="InterPro" id="IPR014729">
    <property type="entry name" value="Rossmann-like_a/b/a_fold"/>
</dbReference>
<keyword evidence="4 9" id="KW-0547">Nucleotide-binding</keyword>
<dbReference type="SUPFAM" id="SSF50677">
    <property type="entry name" value="ValRS/IleRS/LeuRS editing domain"/>
    <property type="match status" value="1"/>
</dbReference>
<dbReference type="AlphaFoldDB" id="A0A2W5A1E3"/>
<dbReference type="InterPro" id="IPR015413">
    <property type="entry name" value="Methionyl/Leucyl_tRNA_Synth"/>
</dbReference>
<comment type="caution">
    <text evidence="15">The sequence shown here is derived from an EMBL/GenBank/DDBJ whole genome shotgun (WGS) entry which is preliminary data.</text>
</comment>
<dbReference type="EMBL" id="QFNK01000019">
    <property type="protein sequence ID" value="PZO88383.1"/>
    <property type="molecule type" value="Genomic_DNA"/>
</dbReference>
<dbReference type="Proteomes" id="UP000249557">
    <property type="component" value="Unassembled WGS sequence"/>
</dbReference>
<dbReference type="Gene3D" id="2.20.28.290">
    <property type="match status" value="1"/>
</dbReference>
<keyword evidence="6 9" id="KW-0648">Protein biosynthesis</keyword>
<keyword evidence="7 9" id="KW-0030">Aminoacyl-tRNA synthetase</keyword>
<keyword evidence="2 9" id="KW-0963">Cytoplasm</keyword>
<evidence type="ECO:0000259" key="11">
    <source>
        <dbReference type="Pfam" id="PF00133"/>
    </source>
</evidence>
<keyword evidence="5 9" id="KW-0067">ATP-binding</keyword>
<dbReference type="Pfam" id="PF09334">
    <property type="entry name" value="tRNA-synt_1g"/>
    <property type="match status" value="1"/>
</dbReference>
<evidence type="ECO:0000259" key="14">
    <source>
        <dbReference type="Pfam" id="PF13603"/>
    </source>
</evidence>
<dbReference type="CDD" id="cd00812">
    <property type="entry name" value="LeuRS_core"/>
    <property type="match status" value="1"/>
</dbReference>
<comment type="similarity">
    <text evidence="1 9 10">Belongs to the class-I aminoacyl-tRNA synthetase family.</text>
</comment>
<feature type="domain" description="Methionyl/Valyl/Leucyl/Isoleucyl-tRNA synthetase anticodon-binding" evidence="12">
    <location>
        <begin position="694"/>
        <end position="814"/>
    </location>
</feature>
<evidence type="ECO:0000256" key="8">
    <source>
        <dbReference type="ARBA" id="ARBA00047469"/>
    </source>
</evidence>
<evidence type="ECO:0000256" key="10">
    <source>
        <dbReference type="RuleBase" id="RU363035"/>
    </source>
</evidence>
<evidence type="ECO:0000256" key="2">
    <source>
        <dbReference type="ARBA" id="ARBA00022490"/>
    </source>
</evidence>
<dbReference type="GO" id="GO:0002161">
    <property type="term" value="F:aminoacyl-tRNA deacylase activity"/>
    <property type="evidence" value="ECO:0007669"/>
    <property type="project" value="InterPro"/>
</dbReference>
<dbReference type="Pfam" id="PF13603">
    <property type="entry name" value="tRNA-synt_1_2"/>
    <property type="match status" value="1"/>
</dbReference>
<dbReference type="HAMAP" id="MF_00049_B">
    <property type="entry name" value="Leu_tRNA_synth_B"/>
    <property type="match status" value="1"/>
</dbReference>
<comment type="catalytic activity">
    <reaction evidence="8 9">
        <text>tRNA(Leu) + L-leucine + ATP = L-leucyl-tRNA(Leu) + AMP + diphosphate</text>
        <dbReference type="Rhea" id="RHEA:11688"/>
        <dbReference type="Rhea" id="RHEA-COMP:9613"/>
        <dbReference type="Rhea" id="RHEA-COMP:9622"/>
        <dbReference type="ChEBI" id="CHEBI:30616"/>
        <dbReference type="ChEBI" id="CHEBI:33019"/>
        <dbReference type="ChEBI" id="CHEBI:57427"/>
        <dbReference type="ChEBI" id="CHEBI:78442"/>
        <dbReference type="ChEBI" id="CHEBI:78494"/>
        <dbReference type="ChEBI" id="CHEBI:456215"/>
        <dbReference type="EC" id="6.1.1.4"/>
    </reaction>
</comment>
<dbReference type="InterPro" id="IPR001412">
    <property type="entry name" value="aa-tRNA-synth_I_CS"/>
</dbReference>
<comment type="subcellular location">
    <subcellularLocation>
        <location evidence="9">Cytoplasm</location>
    </subcellularLocation>
</comment>
<evidence type="ECO:0000259" key="12">
    <source>
        <dbReference type="Pfam" id="PF08264"/>
    </source>
</evidence>
<sequence>MERYNTKESEAKWQKRWTEDKAFEVTEDASKQKYYVLAMLPYPSGRIHIGHVRNYSLSDVVARYKKAQGFNVLNPMGWDAMGLPAENAAMERNVHPSDWTYSNIAQMKAQMLSMGLAIDWSREVATCHPKYYKHQQKMFLDLYKNDLAYRKESMVNWDPIDNTVLANEQVVDGKGWRTGAPVERRKLNQWFFRITKYADTLIDGIKTLDRWPEKVRLMQENWIGKSQGAQLKFDLTTAKGEIEVYTTRPDTLFGASFVGLAFDHPLAKELAGAKQGFDDFVKQCQSTGTSEAAIEQAEKIGFDTGHKVAHPFIKGKELPVYLANFILMDYGTGAIFGCPAHDERDFEFATKYNLPILPVVEMPEGETLPYTGPGKIINSEYLNGKNVDEAKAAAIAELEKQGRGTGVTKFRLRDWGAVRQRYWGCPIPLVTRVSDGAIIPVPESQLPVELPHDINYDLPGNPLDRHPTWKYTTCPETGEPAIRETDTMDTFVDSSWYYLRYLDARNDNEAFSKHATDYWGAVDQYIGGVEHAVLHLLYSRFWTRALRDCGYPVPADEPFTGLFTQGMVNHATFQTADGKFQFPTDVEQNEKGEWVTKDGAKPVTMGPQIKMSKSKKNVIDPQDIIDTYGADAARLFILSDSPPDRDLEWTTSGIEGAWRYINKLYRMIMDALQNIPSAGTAAPASFSGEADALRRTVHKTIDAVGKDIEAFHMNKAVARLRELSNTISSFSAKDDADRWAVREALESFIVMINPMMPHFAEEMWETLGHNTPLTQTPWPKAEKTLLESDTVTLAVQVNGKTRATITLPANADQKTAEEAALAEATVINAIEGKSVKKIIVVPGRIVNVVAA</sequence>
<dbReference type="PANTHER" id="PTHR43740">
    <property type="entry name" value="LEUCYL-TRNA SYNTHETASE"/>
    <property type="match status" value="1"/>
</dbReference>
<dbReference type="SUPFAM" id="SSF52374">
    <property type="entry name" value="Nucleotidylyl transferase"/>
    <property type="match status" value="1"/>
</dbReference>
<dbReference type="GO" id="GO:0004823">
    <property type="term" value="F:leucine-tRNA ligase activity"/>
    <property type="evidence" value="ECO:0007669"/>
    <property type="project" value="UniProtKB-UniRule"/>
</dbReference>
<feature type="domain" description="Methionyl/Leucyl tRNA synthetase" evidence="13">
    <location>
        <begin position="35"/>
        <end position="170"/>
    </location>
</feature>
<dbReference type="FunFam" id="1.10.730.10:FF:000002">
    <property type="entry name" value="Leucine--tRNA ligase"/>
    <property type="match status" value="1"/>
</dbReference>
<dbReference type="EC" id="6.1.1.4" evidence="9"/>